<evidence type="ECO:0000313" key="5">
    <source>
        <dbReference type="Proteomes" id="UP000198806"/>
    </source>
</evidence>
<reference evidence="4 5" key="1">
    <citation type="submission" date="2016-10" db="EMBL/GenBank/DDBJ databases">
        <authorList>
            <person name="de Groot N.N."/>
        </authorList>
    </citation>
    <scope>NUCLEOTIDE SEQUENCE [LARGE SCALE GENOMIC DNA]</scope>
    <source>
        <strain evidence="4 5">DSM 1283</strain>
    </source>
</reference>
<dbReference type="AlphaFoldDB" id="A0A1I5D973"/>
<dbReference type="Proteomes" id="UP000198806">
    <property type="component" value="Unassembled WGS sequence"/>
</dbReference>
<dbReference type="STRING" id="1527.SAMN04489757_10565"/>
<gene>
    <name evidence="4" type="ORF">SAMN04489757_10565</name>
</gene>
<feature type="compositionally biased region" description="Low complexity" evidence="1">
    <location>
        <begin position="50"/>
        <end position="77"/>
    </location>
</feature>
<evidence type="ECO:0000256" key="2">
    <source>
        <dbReference type="SAM" id="Phobius"/>
    </source>
</evidence>
<feature type="transmembrane region" description="Helical" evidence="2">
    <location>
        <begin position="18"/>
        <end position="36"/>
    </location>
</feature>
<dbReference type="OrthoDB" id="9792533at2"/>
<keyword evidence="2" id="KW-0472">Membrane</keyword>
<accession>A0A1I5D973</accession>
<feature type="domain" description="Membrane iron-sulfur containing protein FtrD-like" evidence="3">
    <location>
        <begin position="104"/>
        <end position="207"/>
    </location>
</feature>
<keyword evidence="2" id="KW-1133">Transmembrane helix</keyword>
<dbReference type="Pfam" id="PF10080">
    <property type="entry name" value="FtrD-like"/>
    <property type="match status" value="1"/>
</dbReference>
<evidence type="ECO:0000313" key="4">
    <source>
        <dbReference type="EMBL" id="SFN95666.1"/>
    </source>
</evidence>
<dbReference type="RefSeq" id="WP_091684713.1">
    <property type="nucleotide sequence ID" value="NZ_BAABFM010000026.1"/>
</dbReference>
<name>A0A1I5D973_9FIRM</name>
<keyword evidence="5" id="KW-1185">Reference proteome</keyword>
<organism evidence="4 5">
    <name type="scientific">Anaerocolumna aminovalerica</name>
    <dbReference type="NCBI Taxonomy" id="1527"/>
    <lineage>
        <taxon>Bacteria</taxon>
        <taxon>Bacillati</taxon>
        <taxon>Bacillota</taxon>
        <taxon>Clostridia</taxon>
        <taxon>Lachnospirales</taxon>
        <taxon>Lachnospiraceae</taxon>
        <taxon>Anaerocolumna</taxon>
    </lineage>
</organism>
<dbReference type="InterPro" id="IPR018758">
    <property type="entry name" value="FtrD-like"/>
</dbReference>
<keyword evidence="2" id="KW-0812">Transmembrane</keyword>
<sequence>MSNNKKTNHSKKKNTNPLLITAIAVGVLAIAIVFLVPEGKGTKLPGNIPDSSDTSNSTDTSDSANNSANSSDSTDSSIVSSEDAIPAVFNEEGDVVIQTADISETATFYTMDVEGTTVGLFALKASDGTIRTAFDTCQICNGSPYAFFIQQGDKFQCQNCGNIYSGDMIEQERGGCNPVPIMADEKKETDTEITIPLKLIKENADRFENWKKF</sequence>
<proteinExistence type="predicted"/>
<feature type="region of interest" description="Disordered" evidence="1">
    <location>
        <begin position="43"/>
        <end position="78"/>
    </location>
</feature>
<evidence type="ECO:0000259" key="3">
    <source>
        <dbReference type="Pfam" id="PF10080"/>
    </source>
</evidence>
<protein>
    <submittedName>
        <fullName evidence="4">Predicted membrane protein</fullName>
    </submittedName>
</protein>
<evidence type="ECO:0000256" key="1">
    <source>
        <dbReference type="SAM" id="MobiDB-lite"/>
    </source>
</evidence>
<dbReference type="EMBL" id="FOWD01000005">
    <property type="protein sequence ID" value="SFN95666.1"/>
    <property type="molecule type" value="Genomic_DNA"/>
</dbReference>